<evidence type="ECO:0000256" key="1">
    <source>
        <dbReference type="SAM" id="MobiDB-lite"/>
    </source>
</evidence>
<feature type="compositionally biased region" description="Polar residues" evidence="1">
    <location>
        <begin position="254"/>
        <end position="278"/>
    </location>
</feature>
<protein>
    <recommendedName>
        <fullName evidence="4">ARID domain-containing protein</fullName>
    </recommendedName>
</protein>
<keyword evidence="3" id="KW-1185">Reference proteome</keyword>
<feature type="compositionally biased region" description="Polar residues" evidence="1">
    <location>
        <begin position="535"/>
        <end position="546"/>
    </location>
</feature>
<dbReference type="HOGENOM" id="CLU_326536_0_0_1"/>
<evidence type="ECO:0000313" key="3">
    <source>
        <dbReference type="Proteomes" id="UP000009131"/>
    </source>
</evidence>
<dbReference type="GO" id="GO:0003688">
    <property type="term" value="F:DNA replication origin binding"/>
    <property type="evidence" value="ECO:0007669"/>
    <property type="project" value="TreeGrafter"/>
</dbReference>
<feature type="region of interest" description="Disordered" evidence="1">
    <location>
        <begin position="526"/>
        <end position="549"/>
    </location>
</feature>
<evidence type="ECO:0008006" key="4">
    <source>
        <dbReference type="Google" id="ProtNLM"/>
    </source>
</evidence>
<evidence type="ECO:0000313" key="2">
    <source>
        <dbReference type="EMBL" id="GAA98174.1"/>
    </source>
</evidence>
<feature type="compositionally biased region" description="Polar residues" evidence="1">
    <location>
        <begin position="337"/>
        <end position="348"/>
    </location>
</feature>
<feature type="compositionally biased region" description="Low complexity" evidence="1">
    <location>
        <begin position="231"/>
        <end position="253"/>
    </location>
</feature>
<dbReference type="STRING" id="764103.G7E5R4"/>
<dbReference type="InParanoid" id="G7E5R4"/>
<dbReference type="EMBL" id="BABT02000150">
    <property type="protein sequence ID" value="GAA98174.1"/>
    <property type="molecule type" value="Genomic_DNA"/>
</dbReference>
<feature type="region of interest" description="Disordered" evidence="1">
    <location>
        <begin position="1"/>
        <end position="114"/>
    </location>
</feature>
<feature type="region of interest" description="Disordered" evidence="1">
    <location>
        <begin position="223"/>
        <end position="299"/>
    </location>
</feature>
<dbReference type="RefSeq" id="XP_014569301.1">
    <property type="nucleotide sequence ID" value="XM_014713815.1"/>
</dbReference>
<dbReference type="InterPro" id="IPR018562">
    <property type="entry name" value="ARS-binding_2"/>
</dbReference>
<name>G7E5R4_MIXOS</name>
<organism evidence="2 3">
    <name type="scientific">Mixia osmundae (strain CBS 9802 / IAM 14324 / JCM 22182 / KY 12970)</name>
    <dbReference type="NCBI Taxonomy" id="764103"/>
    <lineage>
        <taxon>Eukaryota</taxon>
        <taxon>Fungi</taxon>
        <taxon>Dikarya</taxon>
        <taxon>Basidiomycota</taxon>
        <taxon>Pucciniomycotina</taxon>
        <taxon>Mixiomycetes</taxon>
        <taxon>Mixiales</taxon>
        <taxon>Mixiaceae</taxon>
        <taxon>Mixia</taxon>
    </lineage>
</organism>
<accession>G7E5R4</accession>
<reference evidence="2 3" key="1">
    <citation type="journal article" date="2011" name="J. Gen. Appl. Microbiol.">
        <title>Draft genome sequencing of the enigmatic basidiomycete Mixia osmundae.</title>
        <authorList>
            <person name="Nishida H."/>
            <person name="Nagatsuka Y."/>
            <person name="Sugiyama J."/>
        </authorList>
    </citation>
    <scope>NUCLEOTIDE SEQUENCE [LARGE SCALE GENOMIC DNA]</scope>
    <source>
        <strain evidence="3">CBS 9802 / IAM 14324 / JCM 22182 / KY 12970</strain>
    </source>
</reference>
<gene>
    <name evidence="2" type="primary">Mo04857</name>
    <name evidence="2" type="ORF">E5Q_04857</name>
</gene>
<feature type="compositionally biased region" description="Basic and acidic residues" evidence="1">
    <location>
        <begin position="365"/>
        <end position="375"/>
    </location>
</feature>
<sequence length="882" mass="96670">MDSQPHGAHQGQYPHAVSHDLSRSTRTAQGQSEHEHNRQAIPQSPTRQSARIRQAQASSHAGTAAHAPQGSNPGKLETDDHQLSPHLVDLSLESGPDTLRQSKASAPYRDPQNRFTALSQPHSLTSSHASLSPEAELQHFSALAEEQHRMHYGTPSHFSQASGLVASQPIMSTSSLQSGDGAPLHSRFGQHRMEHIAEHAQEHHSQATSRYPTSMPMPIYTRHDSTSTMDSGPSSLSSVMPSHSSSALTSWSSNVATGTPTQPLHSPFSQASQQSRGMASTPLDSFMRGPAGPNGDIYHRTRPCRDDILQSPHAAIDTQLQPHERNHIYASPHQHQRAMTESRGSTPQAHLRTHERRKPSQFPKRPVERPSHETELGSAPAPALQRRLPPRPIRSEEDLTHAYIEFCLYCNPHIPIDPVPAGVYDLRRSFNAVPKSGARHFKTWDLLGLLERLEGGELRTWTHLCTELGVERTSEQSPQRIGQYSVRLKRWIRQHHIDAFSDYLTGKPNAYYEDVRYPGQNGYETGYASPVTPHSAMSSPTASTFPRYSPSASSVSLSHALSGSGGHHSKGYRIKPVVKTDDTDIVLKYLEGKFGAKNRHAAHDKTLSYDSAMSTPAPQDGWPDSQGTIKRRREGSLELGHSHSNSMTDIMTDSLTSSGPVTSEGSQSFTFSSAHGLGFPAQLSPDTTFSVSRSSMGGMPSSTEPYANAFAQPAHGRFAQDQPSYITSPLAYDFAEGHLPEEDALIRAKMLTAGMSKTDVARCLQQLSQHGFLASQIGCPSSYAPACQVEGDVRVVRIVSAATDMMASDNQQSQHDTVPAQQPWTVQYVVRRGGFRVSVDYTMQMRDVHETARPHEQVHRLASALRSIQEVLNTTGLAATAS</sequence>
<dbReference type="eggNOG" id="ENOG502QV85">
    <property type="taxonomic scope" value="Eukaryota"/>
</dbReference>
<comment type="caution">
    <text evidence="2">The sequence shown here is derived from an EMBL/GenBank/DDBJ whole genome shotgun (WGS) entry which is preliminary data.</text>
</comment>
<proteinExistence type="predicted"/>
<dbReference type="Proteomes" id="UP000009131">
    <property type="component" value="Unassembled WGS sequence"/>
</dbReference>
<dbReference type="AlphaFoldDB" id="G7E5R4"/>
<reference evidence="2 3" key="2">
    <citation type="journal article" date="2012" name="Open Biol.">
        <title>Characteristics of nucleosomes and linker DNA regions on the genome of the basidiomycete Mixia osmundae revealed by mono- and dinucleosome mapping.</title>
        <authorList>
            <person name="Nishida H."/>
            <person name="Kondo S."/>
            <person name="Matsumoto T."/>
            <person name="Suzuki Y."/>
            <person name="Yoshikawa H."/>
            <person name="Taylor T.D."/>
            <person name="Sugiyama J."/>
        </authorList>
    </citation>
    <scope>NUCLEOTIDE SEQUENCE [LARGE SCALE GENOMIC DNA]</scope>
    <source>
        <strain evidence="3">CBS 9802 / IAM 14324 / JCM 22182 / KY 12970</strain>
    </source>
</reference>
<feature type="compositionally biased region" description="Polar residues" evidence="1">
    <location>
        <begin position="40"/>
        <end position="61"/>
    </location>
</feature>
<feature type="region of interest" description="Disordered" evidence="1">
    <location>
        <begin position="331"/>
        <end position="390"/>
    </location>
</feature>
<dbReference type="PANTHER" id="PTHR42048">
    <property type="entry name" value="ARS-BINDING PROTEIN 2"/>
    <property type="match status" value="1"/>
</dbReference>
<dbReference type="PANTHER" id="PTHR42048:SF1">
    <property type="entry name" value="ARS-BINDING PROTEIN 2"/>
    <property type="match status" value="1"/>
</dbReference>
<dbReference type="OrthoDB" id="2104370at2759"/>
<dbReference type="Pfam" id="PF09441">
    <property type="entry name" value="Abp2"/>
    <property type="match status" value="1"/>
</dbReference>